<evidence type="ECO:0000313" key="1">
    <source>
        <dbReference type="EMBL" id="PLW05185.1"/>
    </source>
</evidence>
<protein>
    <submittedName>
        <fullName evidence="1">Uncharacterized protein</fullName>
    </submittedName>
</protein>
<evidence type="ECO:0000313" key="2">
    <source>
        <dbReference type="Proteomes" id="UP000235388"/>
    </source>
</evidence>
<organism evidence="1 2">
    <name type="scientific">Puccinia coronata f. sp. avenae</name>
    <dbReference type="NCBI Taxonomy" id="200324"/>
    <lineage>
        <taxon>Eukaryota</taxon>
        <taxon>Fungi</taxon>
        <taxon>Dikarya</taxon>
        <taxon>Basidiomycota</taxon>
        <taxon>Pucciniomycotina</taxon>
        <taxon>Pucciniomycetes</taxon>
        <taxon>Pucciniales</taxon>
        <taxon>Pucciniaceae</taxon>
        <taxon>Puccinia</taxon>
    </lineage>
</organism>
<keyword evidence="2" id="KW-1185">Reference proteome</keyword>
<accession>A0A2N5RW11</accession>
<dbReference type="EMBL" id="PGCJ01001479">
    <property type="protein sequence ID" value="PLW05185.1"/>
    <property type="molecule type" value="Genomic_DNA"/>
</dbReference>
<comment type="caution">
    <text evidence="1">The sequence shown here is derived from an EMBL/GenBank/DDBJ whole genome shotgun (WGS) entry which is preliminary data.</text>
</comment>
<reference evidence="1 2" key="1">
    <citation type="submission" date="2017-11" db="EMBL/GenBank/DDBJ databases">
        <title>De novo assembly and phasing of dikaryotic genomes from two isolates of Puccinia coronata f. sp. avenae, the causal agent of oat crown rust.</title>
        <authorList>
            <person name="Miller M.E."/>
            <person name="Zhang Y."/>
            <person name="Omidvar V."/>
            <person name="Sperschneider J."/>
            <person name="Schwessinger B."/>
            <person name="Raley C."/>
            <person name="Palmer J.M."/>
            <person name="Garnica D."/>
            <person name="Upadhyaya N."/>
            <person name="Rathjen J."/>
            <person name="Taylor J.M."/>
            <person name="Park R.F."/>
            <person name="Dodds P.N."/>
            <person name="Hirsch C.D."/>
            <person name="Kianian S.F."/>
            <person name="Figueroa M."/>
        </authorList>
    </citation>
    <scope>NUCLEOTIDE SEQUENCE [LARGE SCALE GENOMIC DNA]</scope>
    <source>
        <strain evidence="1">12NC29</strain>
    </source>
</reference>
<sequence>MYENVPLWHWSGNGTPQSAKILVNELAGLILQTLAKAPPDTDAKNFEYSVSQPLDNMATTPTFGEVTTVIQLALSKVKKGTALAPGSIPSDVKMSVNAINHCRQNNRYKPPHWCDAENPTNSNAGKFSIKKATFYCGKGHTNSLKE</sequence>
<name>A0A2N5RW11_9BASI</name>
<proteinExistence type="predicted"/>
<dbReference type="Proteomes" id="UP000235388">
    <property type="component" value="Unassembled WGS sequence"/>
</dbReference>
<dbReference type="AlphaFoldDB" id="A0A2N5RW11"/>
<gene>
    <name evidence="1" type="ORF">PCANC_28962</name>
</gene>
<dbReference type="OrthoDB" id="2506816at2759"/>